<feature type="compositionally biased region" description="Low complexity" evidence="1">
    <location>
        <begin position="119"/>
        <end position="133"/>
    </location>
</feature>
<evidence type="ECO:0000313" key="2">
    <source>
        <dbReference type="EMBL" id="KAF2719085.1"/>
    </source>
</evidence>
<comment type="caution">
    <text evidence="2">The sequence shown here is derived from an EMBL/GenBank/DDBJ whole genome shotgun (WGS) entry which is preliminary data.</text>
</comment>
<protein>
    <submittedName>
        <fullName evidence="2">Uncharacterized protein</fullName>
    </submittedName>
</protein>
<evidence type="ECO:0000256" key="1">
    <source>
        <dbReference type="SAM" id="MobiDB-lite"/>
    </source>
</evidence>
<feature type="region of interest" description="Disordered" evidence="1">
    <location>
        <begin position="95"/>
        <end position="162"/>
    </location>
</feature>
<proteinExistence type="predicted"/>
<feature type="compositionally biased region" description="Low complexity" evidence="1">
    <location>
        <begin position="147"/>
        <end position="156"/>
    </location>
</feature>
<gene>
    <name evidence="2" type="ORF">K431DRAFT_122586</name>
</gene>
<accession>A0A9P4UNK0</accession>
<keyword evidence="3" id="KW-1185">Reference proteome</keyword>
<evidence type="ECO:0000313" key="3">
    <source>
        <dbReference type="Proteomes" id="UP000799441"/>
    </source>
</evidence>
<reference evidence="2" key="1">
    <citation type="journal article" date="2020" name="Stud. Mycol.">
        <title>101 Dothideomycetes genomes: a test case for predicting lifestyles and emergence of pathogens.</title>
        <authorList>
            <person name="Haridas S."/>
            <person name="Albert R."/>
            <person name="Binder M."/>
            <person name="Bloem J."/>
            <person name="Labutti K."/>
            <person name="Salamov A."/>
            <person name="Andreopoulos B."/>
            <person name="Baker S."/>
            <person name="Barry K."/>
            <person name="Bills G."/>
            <person name="Bluhm B."/>
            <person name="Cannon C."/>
            <person name="Castanera R."/>
            <person name="Culley D."/>
            <person name="Daum C."/>
            <person name="Ezra D."/>
            <person name="Gonzalez J."/>
            <person name="Henrissat B."/>
            <person name="Kuo A."/>
            <person name="Liang C."/>
            <person name="Lipzen A."/>
            <person name="Lutzoni F."/>
            <person name="Magnuson J."/>
            <person name="Mondo S."/>
            <person name="Nolan M."/>
            <person name="Ohm R."/>
            <person name="Pangilinan J."/>
            <person name="Park H.-J."/>
            <person name="Ramirez L."/>
            <person name="Alfaro M."/>
            <person name="Sun H."/>
            <person name="Tritt A."/>
            <person name="Yoshinaga Y."/>
            <person name="Zwiers L.-H."/>
            <person name="Turgeon B."/>
            <person name="Goodwin S."/>
            <person name="Spatafora J."/>
            <person name="Crous P."/>
            <person name="Grigoriev I."/>
        </authorList>
    </citation>
    <scope>NUCLEOTIDE SEQUENCE</scope>
    <source>
        <strain evidence="2">CBS 116435</strain>
    </source>
</reference>
<sequence length="162" mass="17902">MCYELLTHLTYGHSAGRILYTCEVARSAPDQNSRFGGEHRQVYPVLQVLVTWQIACCERCFARIFRGVLREACQFCRRRIVSRLAMAVISLSSRHESASDSRSDEQLLGDQDLGRRASRSSTGRSDGSSTQQSHAANSDANGRHKSSSSGTSTSGSDTLCHW</sequence>
<organism evidence="2 3">
    <name type="scientific">Polychaeton citri CBS 116435</name>
    <dbReference type="NCBI Taxonomy" id="1314669"/>
    <lineage>
        <taxon>Eukaryota</taxon>
        <taxon>Fungi</taxon>
        <taxon>Dikarya</taxon>
        <taxon>Ascomycota</taxon>
        <taxon>Pezizomycotina</taxon>
        <taxon>Dothideomycetes</taxon>
        <taxon>Dothideomycetidae</taxon>
        <taxon>Capnodiales</taxon>
        <taxon>Capnodiaceae</taxon>
        <taxon>Polychaeton</taxon>
    </lineage>
</organism>
<name>A0A9P4UNK0_9PEZI</name>
<dbReference type="AlphaFoldDB" id="A0A9P4UNK0"/>
<dbReference type="Proteomes" id="UP000799441">
    <property type="component" value="Unassembled WGS sequence"/>
</dbReference>
<dbReference type="EMBL" id="MU003816">
    <property type="protein sequence ID" value="KAF2719085.1"/>
    <property type="molecule type" value="Genomic_DNA"/>
</dbReference>
<feature type="compositionally biased region" description="Basic and acidic residues" evidence="1">
    <location>
        <begin position="95"/>
        <end position="105"/>
    </location>
</feature>